<dbReference type="PANTHER" id="PTHR10984:SF37">
    <property type="entry name" value="PROTEIN DISULFIDE-ISOMERASE 5-3"/>
    <property type="match status" value="1"/>
</dbReference>
<dbReference type="GO" id="GO:0016853">
    <property type="term" value="F:isomerase activity"/>
    <property type="evidence" value="ECO:0007669"/>
    <property type="project" value="UniProtKB-KW"/>
</dbReference>
<evidence type="ECO:0000256" key="4">
    <source>
        <dbReference type="ARBA" id="ARBA00022989"/>
    </source>
</evidence>
<dbReference type="InterPro" id="IPR017937">
    <property type="entry name" value="Thioredoxin_CS"/>
</dbReference>
<accession>A0A5J4YV31</accession>
<dbReference type="Proteomes" id="UP000324585">
    <property type="component" value="Unassembled WGS sequence"/>
</dbReference>
<dbReference type="InterPro" id="IPR036249">
    <property type="entry name" value="Thioredoxin-like_sf"/>
</dbReference>
<keyword evidence="8" id="KW-0413">Isomerase</keyword>
<dbReference type="EMBL" id="VRMN01000004">
    <property type="protein sequence ID" value="KAA8494820.1"/>
    <property type="molecule type" value="Genomic_DNA"/>
</dbReference>
<dbReference type="PROSITE" id="PS00194">
    <property type="entry name" value="THIOREDOXIN_1"/>
    <property type="match status" value="1"/>
</dbReference>
<comment type="caution">
    <text evidence="8">The sequence shown here is derived from an EMBL/GenBank/DDBJ whole genome shotgun (WGS) entry which is preliminary data.</text>
</comment>
<feature type="domain" description="Thioredoxin" evidence="7">
    <location>
        <begin position="145"/>
        <end position="268"/>
    </location>
</feature>
<dbReference type="Gene3D" id="3.40.30.10">
    <property type="entry name" value="Glutaredoxin"/>
    <property type="match status" value="1"/>
</dbReference>
<dbReference type="GO" id="GO:0030134">
    <property type="term" value="C:COPII-coated ER to Golgi transport vesicle"/>
    <property type="evidence" value="ECO:0007669"/>
    <property type="project" value="TreeGrafter"/>
</dbReference>
<dbReference type="InterPro" id="IPR045888">
    <property type="entry name" value="Erv"/>
</dbReference>
<evidence type="ECO:0000256" key="1">
    <source>
        <dbReference type="ARBA" id="ARBA00003318"/>
    </source>
</evidence>
<dbReference type="InterPro" id="IPR039542">
    <property type="entry name" value="Erv_N"/>
</dbReference>
<dbReference type="PROSITE" id="PS51352">
    <property type="entry name" value="THIOREDOXIN_2"/>
    <property type="match status" value="1"/>
</dbReference>
<keyword evidence="3 6" id="KW-0812">Transmembrane</keyword>
<dbReference type="AlphaFoldDB" id="A0A5J4YV31"/>
<evidence type="ECO:0000256" key="6">
    <source>
        <dbReference type="SAM" id="Phobius"/>
    </source>
</evidence>
<comment type="subcellular location">
    <subcellularLocation>
        <location evidence="2">Membrane</location>
    </subcellularLocation>
</comment>
<dbReference type="OrthoDB" id="72053at2759"/>
<name>A0A5J4YV31_PORPP</name>
<dbReference type="InterPro" id="IPR013766">
    <property type="entry name" value="Thioredoxin_domain"/>
</dbReference>
<dbReference type="Pfam" id="PF07970">
    <property type="entry name" value="COPIIcoated_ERV"/>
    <property type="match status" value="1"/>
</dbReference>
<dbReference type="CDD" id="cd02961">
    <property type="entry name" value="PDI_a_family"/>
    <property type="match status" value="1"/>
</dbReference>
<dbReference type="InterPro" id="IPR012936">
    <property type="entry name" value="Erv_C"/>
</dbReference>
<feature type="transmembrane region" description="Helical" evidence="6">
    <location>
        <begin position="425"/>
        <end position="446"/>
    </location>
</feature>
<evidence type="ECO:0000256" key="2">
    <source>
        <dbReference type="ARBA" id="ARBA00004370"/>
    </source>
</evidence>
<protein>
    <submittedName>
        <fullName evidence="8">Protein disulfide-isomerase 5-4</fullName>
    </submittedName>
</protein>
<dbReference type="GO" id="GO:0005783">
    <property type="term" value="C:endoplasmic reticulum"/>
    <property type="evidence" value="ECO:0007669"/>
    <property type="project" value="TreeGrafter"/>
</dbReference>
<dbReference type="GO" id="GO:0016020">
    <property type="term" value="C:membrane"/>
    <property type="evidence" value="ECO:0007669"/>
    <property type="project" value="UniProtKB-SubCell"/>
</dbReference>
<keyword evidence="4 6" id="KW-1133">Transmembrane helix</keyword>
<evidence type="ECO:0000256" key="3">
    <source>
        <dbReference type="ARBA" id="ARBA00022692"/>
    </source>
</evidence>
<dbReference type="SUPFAM" id="SSF52833">
    <property type="entry name" value="Thioredoxin-like"/>
    <property type="match status" value="1"/>
</dbReference>
<evidence type="ECO:0000313" key="9">
    <source>
        <dbReference type="Proteomes" id="UP000324585"/>
    </source>
</evidence>
<sequence length="476" mass="53885">MEYLKRFDLFTKVPRDLTRGSRTGAVLSLAALVVVIVVLVMELVAFLSLESKYSVILDTNSESALTLAISMLFPRVPCAVLNVGVEDYFGNKVEHVERENAMRSKWSKSVVRNGQVLGSWEGNAAGDAFFDVDPLTVKYLSKYRLMAGRNAAPNKVVYAQEIANETAWADVLNRHEFVLVEFFSPTCVWCRRFANTYEALAMFFETSRLDVGVFKVNCNDQPVLCKTQQPQLVGVPHMRLFRHGKTLSVYNGRRDMEHVIEFVHRETNISERADARKIDDDSDGCAISGFYYIPRFPCTLRIYADSLSHVMDVSTVNMTHVLTRALVFDGLVDAEEGIRHRITEGEEGIVSVASSTMITHEHHLKLIPFVTRWHGFLSGFVDRHSIQRTISTQRYDSDPGLPEVRVSIDFTANAVLETRNSVRHWYEFMTNMIAIVGGVFVVFRAFDTVLLSFMQRVVYKHDKKGAKINLKGVMAS</sequence>
<feature type="transmembrane region" description="Helical" evidence="6">
    <location>
        <begin position="25"/>
        <end position="49"/>
    </location>
</feature>
<dbReference type="Pfam" id="PF13850">
    <property type="entry name" value="ERGIC_N"/>
    <property type="match status" value="1"/>
</dbReference>
<dbReference type="PANTHER" id="PTHR10984">
    <property type="entry name" value="ENDOPLASMIC RETICULUM-GOLGI INTERMEDIATE COMPARTMENT PROTEIN"/>
    <property type="match status" value="1"/>
</dbReference>
<dbReference type="Pfam" id="PF00085">
    <property type="entry name" value="Thioredoxin"/>
    <property type="match status" value="1"/>
</dbReference>
<evidence type="ECO:0000259" key="7">
    <source>
        <dbReference type="PROSITE" id="PS51352"/>
    </source>
</evidence>
<organism evidence="8 9">
    <name type="scientific">Porphyridium purpureum</name>
    <name type="common">Red alga</name>
    <name type="synonym">Porphyridium cruentum</name>
    <dbReference type="NCBI Taxonomy" id="35688"/>
    <lineage>
        <taxon>Eukaryota</taxon>
        <taxon>Rhodophyta</taxon>
        <taxon>Bangiophyceae</taxon>
        <taxon>Porphyridiales</taxon>
        <taxon>Porphyridiaceae</taxon>
        <taxon>Porphyridium</taxon>
    </lineage>
</organism>
<evidence type="ECO:0000256" key="5">
    <source>
        <dbReference type="ARBA" id="ARBA00023136"/>
    </source>
</evidence>
<keyword evidence="5 6" id="KW-0472">Membrane</keyword>
<dbReference type="OMA" id="STMITHE"/>
<proteinExistence type="predicted"/>
<gene>
    <name evidence="8" type="ORF">FVE85_3061</name>
</gene>
<keyword evidence="9" id="KW-1185">Reference proteome</keyword>
<reference evidence="9" key="1">
    <citation type="journal article" date="2019" name="Nat. Commun.">
        <title>Expansion of phycobilisome linker gene families in mesophilic red algae.</title>
        <authorList>
            <person name="Lee J."/>
            <person name="Kim D."/>
            <person name="Bhattacharya D."/>
            <person name="Yoon H.S."/>
        </authorList>
    </citation>
    <scope>NUCLEOTIDE SEQUENCE [LARGE SCALE GENOMIC DNA]</scope>
    <source>
        <strain evidence="9">CCMP 1328</strain>
    </source>
</reference>
<evidence type="ECO:0000313" key="8">
    <source>
        <dbReference type="EMBL" id="KAA8494820.1"/>
    </source>
</evidence>
<comment type="function">
    <text evidence="1">Participates in various redox reactions through the reversible oxidation of its active center dithiol to a disulfide and catalyzes dithiol-disulfide exchange reactions.</text>
</comment>